<evidence type="ECO:0000313" key="2">
    <source>
        <dbReference type="EMBL" id="ANU35693.1"/>
    </source>
</evidence>
<accession>A0A1C7F8E4</accession>
<dbReference type="AlphaFoldDB" id="A0A1C7F8E4"/>
<organism evidence="2 3">
    <name type="scientific">Vibrio scophthalmi</name>
    <dbReference type="NCBI Taxonomy" id="45658"/>
    <lineage>
        <taxon>Bacteria</taxon>
        <taxon>Pseudomonadati</taxon>
        <taxon>Pseudomonadota</taxon>
        <taxon>Gammaproteobacteria</taxon>
        <taxon>Vibrionales</taxon>
        <taxon>Vibrionaceae</taxon>
        <taxon>Vibrio</taxon>
    </lineage>
</organism>
<feature type="region of interest" description="Disordered" evidence="1">
    <location>
        <begin position="1"/>
        <end position="27"/>
    </location>
</feature>
<keyword evidence="3" id="KW-1185">Reference proteome</keyword>
<sequence length="100" mass="11290">MNQNTHYSCRQISSSSPKNTQLACDKNDKSVNLGHKKTPFQKKGRFKFLLNGMSVISQPLPLQGELRDRLAHNLFALQTSQCLMHDQGFLELTSLDGIQD</sequence>
<name>A0A1C7F8E4_9VIBR</name>
<gene>
    <name evidence="2" type="ORF">VSVS05_00560</name>
</gene>
<proteinExistence type="predicted"/>
<evidence type="ECO:0000256" key="1">
    <source>
        <dbReference type="SAM" id="MobiDB-lite"/>
    </source>
</evidence>
<protein>
    <submittedName>
        <fullName evidence="2">Uncharacterized protein</fullName>
    </submittedName>
</protein>
<dbReference type="EMBL" id="CP016414">
    <property type="protein sequence ID" value="ANU35693.1"/>
    <property type="molecule type" value="Genomic_DNA"/>
</dbReference>
<feature type="compositionally biased region" description="Polar residues" evidence="1">
    <location>
        <begin position="1"/>
        <end position="22"/>
    </location>
</feature>
<evidence type="ECO:0000313" key="3">
    <source>
        <dbReference type="Proteomes" id="UP000092528"/>
    </source>
</evidence>
<reference evidence="2 3" key="1">
    <citation type="submission" date="2016-07" db="EMBL/GenBank/DDBJ databases">
        <title>Genome sequencing of Vibrio scophthalmi strain VS-05, an isolated from Paralichthys olivaceus.</title>
        <authorList>
            <person name="Han H.-J."/>
        </authorList>
    </citation>
    <scope>NUCLEOTIDE SEQUENCE [LARGE SCALE GENOMIC DNA]</scope>
    <source>
        <strain evidence="2 3">VS-05</strain>
    </source>
</reference>
<dbReference type="Proteomes" id="UP000092528">
    <property type="component" value="Chromosome 1"/>
</dbReference>